<dbReference type="SMART" id="SM00244">
    <property type="entry name" value="PHB"/>
    <property type="match status" value="1"/>
</dbReference>
<gene>
    <name evidence="8" type="ORF">NZD86_05130</name>
</gene>
<evidence type="ECO:0000256" key="6">
    <source>
        <dbReference type="SAM" id="Phobius"/>
    </source>
</evidence>
<evidence type="ECO:0000256" key="4">
    <source>
        <dbReference type="ARBA" id="ARBA00022989"/>
    </source>
</evidence>
<comment type="similarity">
    <text evidence="2">Belongs to the band 7/mec-2 family.</text>
</comment>
<dbReference type="InterPro" id="IPR050710">
    <property type="entry name" value="Band7/mec-2_domain"/>
</dbReference>
<dbReference type="Gene3D" id="3.30.479.30">
    <property type="entry name" value="Band 7 domain"/>
    <property type="match status" value="1"/>
</dbReference>
<dbReference type="InterPro" id="IPR018080">
    <property type="entry name" value="Band_7/stomatin-like_CS"/>
</dbReference>
<evidence type="ECO:0000256" key="5">
    <source>
        <dbReference type="ARBA" id="ARBA00023136"/>
    </source>
</evidence>
<dbReference type="InterPro" id="IPR001107">
    <property type="entry name" value="Band_7"/>
</dbReference>
<protein>
    <submittedName>
        <fullName evidence="8">SPFH/Band 7/PHB domain protein</fullName>
    </submittedName>
</protein>
<evidence type="ECO:0000256" key="2">
    <source>
        <dbReference type="ARBA" id="ARBA00008164"/>
    </source>
</evidence>
<evidence type="ECO:0000313" key="9">
    <source>
        <dbReference type="Proteomes" id="UP001164803"/>
    </source>
</evidence>
<evidence type="ECO:0000259" key="7">
    <source>
        <dbReference type="SMART" id="SM00244"/>
    </source>
</evidence>
<dbReference type="PRINTS" id="PR00721">
    <property type="entry name" value="STOMATIN"/>
</dbReference>
<reference evidence="8" key="1">
    <citation type="submission" date="2022-08" db="EMBL/GenBank/DDBJ databases">
        <title>Alicyclobacillus dauci DSM2870, complete genome.</title>
        <authorList>
            <person name="Wang Q."/>
            <person name="Cai R."/>
            <person name="Wang Z."/>
        </authorList>
    </citation>
    <scope>NUCLEOTIDE SEQUENCE</scope>
    <source>
        <strain evidence="8">DSM 28700</strain>
    </source>
</reference>
<dbReference type="PANTHER" id="PTHR43327:SF10">
    <property type="entry name" value="STOMATIN-LIKE PROTEIN 2, MITOCHONDRIAL"/>
    <property type="match status" value="1"/>
</dbReference>
<keyword evidence="9" id="KW-1185">Reference proteome</keyword>
<dbReference type="SUPFAM" id="SSF117892">
    <property type="entry name" value="Band 7/SPFH domain"/>
    <property type="match status" value="1"/>
</dbReference>
<proteinExistence type="inferred from homology"/>
<evidence type="ECO:0000256" key="1">
    <source>
        <dbReference type="ARBA" id="ARBA00004167"/>
    </source>
</evidence>
<keyword evidence="4 6" id="KW-1133">Transmembrane helix</keyword>
<feature type="domain" description="Band 7" evidence="7">
    <location>
        <begin position="21"/>
        <end position="179"/>
    </location>
</feature>
<dbReference type="Pfam" id="PF01145">
    <property type="entry name" value="Band_7"/>
    <property type="match status" value="1"/>
</dbReference>
<dbReference type="RefSeq" id="WP_268045418.1">
    <property type="nucleotide sequence ID" value="NZ_CP104064.1"/>
</dbReference>
<feature type="transmembrane region" description="Helical" evidence="6">
    <location>
        <begin position="6"/>
        <end position="26"/>
    </location>
</feature>
<name>A0ABY6Z6U0_9BACL</name>
<keyword evidence="5 6" id="KW-0472">Membrane</keyword>
<sequence>MIATYVVLAIIVLFVIILVVSSIKIVNQNEVLMIERLGKFHKKAQSGLNLILPFIDRVVNRIDLRTQVIDSPPQSVITKDNVSISIDAIVYFRVTDPYNATYQIEDVFRALEYLTATNLRDVIGSLDLDETLSSREQINTRLRTSLDEATDPWGVKVERVEVKNINPPADIKEAMEKQMRAEREKRAAILTAEGEKQAAITQAEGKKQAAILQAEAVKEANIRRAEGEALAIRQIADADAKRIQMIYDALRAANLDERMLALKGIEAFEKLANSDNKVFVPFESTAVMGAFGGVQALLGQQVTSTPPGKPKA</sequence>
<accession>A0ABY6Z6U0</accession>
<comment type="subcellular location">
    <subcellularLocation>
        <location evidence="1">Membrane</location>
        <topology evidence="1">Single-pass membrane protein</topology>
    </subcellularLocation>
</comment>
<dbReference type="InterPro" id="IPR001972">
    <property type="entry name" value="Stomatin_HflK_fam"/>
</dbReference>
<dbReference type="InterPro" id="IPR036013">
    <property type="entry name" value="Band_7/SPFH_dom_sf"/>
</dbReference>
<dbReference type="EMBL" id="CP104064">
    <property type="protein sequence ID" value="WAH37886.1"/>
    <property type="molecule type" value="Genomic_DNA"/>
</dbReference>
<dbReference type="PROSITE" id="PS01270">
    <property type="entry name" value="BAND_7"/>
    <property type="match status" value="1"/>
</dbReference>
<evidence type="ECO:0000313" key="8">
    <source>
        <dbReference type="EMBL" id="WAH37886.1"/>
    </source>
</evidence>
<organism evidence="8 9">
    <name type="scientific">Alicyclobacillus dauci</name>
    <dbReference type="NCBI Taxonomy" id="1475485"/>
    <lineage>
        <taxon>Bacteria</taxon>
        <taxon>Bacillati</taxon>
        <taxon>Bacillota</taxon>
        <taxon>Bacilli</taxon>
        <taxon>Bacillales</taxon>
        <taxon>Alicyclobacillaceae</taxon>
        <taxon>Alicyclobacillus</taxon>
    </lineage>
</organism>
<dbReference type="Proteomes" id="UP001164803">
    <property type="component" value="Chromosome"/>
</dbReference>
<evidence type="ECO:0000256" key="3">
    <source>
        <dbReference type="ARBA" id="ARBA00022692"/>
    </source>
</evidence>
<keyword evidence="3 6" id="KW-0812">Transmembrane</keyword>
<dbReference type="PANTHER" id="PTHR43327">
    <property type="entry name" value="STOMATIN-LIKE PROTEIN 2, MITOCHONDRIAL"/>
    <property type="match status" value="1"/>
</dbReference>